<dbReference type="Pfam" id="PF01042">
    <property type="entry name" value="Ribonuc_L-PSP"/>
    <property type="match status" value="1"/>
</dbReference>
<dbReference type="EC" id="3.5.-.-" evidence="1"/>
<protein>
    <submittedName>
        <fullName evidence="1">RidA family protein</fullName>
        <ecNumber evidence="1">3.5.-.-</ecNumber>
    </submittedName>
</protein>
<reference evidence="1 2" key="1">
    <citation type="submission" date="2024-09" db="EMBL/GenBank/DDBJ databases">
        <title>The Natural Products Discovery Center: Release of the First 8490 Sequenced Strains for Exploring Actinobacteria Biosynthetic Diversity.</title>
        <authorList>
            <person name="Kalkreuter E."/>
            <person name="Kautsar S.A."/>
            <person name="Yang D."/>
            <person name="Bader C.D."/>
            <person name="Teijaro C.N."/>
            <person name="Fluegel L."/>
            <person name="Davis C.M."/>
            <person name="Simpson J.R."/>
            <person name="Lauterbach L."/>
            <person name="Steele A.D."/>
            <person name="Gui C."/>
            <person name="Meng S."/>
            <person name="Li G."/>
            <person name="Viehrig K."/>
            <person name="Ye F."/>
            <person name="Su P."/>
            <person name="Kiefer A.F."/>
            <person name="Nichols A."/>
            <person name="Cepeda A.J."/>
            <person name="Yan W."/>
            <person name="Fan B."/>
            <person name="Jiang Y."/>
            <person name="Adhikari A."/>
            <person name="Zheng C.-J."/>
            <person name="Schuster L."/>
            <person name="Cowan T.M."/>
            <person name="Smanski M.J."/>
            <person name="Chevrette M.G."/>
            <person name="De Carvalho L.P.S."/>
            <person name="Shen B."/>
        </authorList>
    </citation>
    <scope>NUCLEOTIDE SEQUENCE [LARGE SCALE GENOMIC DNA]</scope>
    <source>
        <strain evidence="1 2">NPDC058328</strain>
    </source>
</reference>
<accession>A0ABW6QGB3</accession>
<evidence type="ECO:0000313" key="1">
    <source>
        <dbReference type="EMBL" id="MFF1278266.1"/>
    </source>
</evidence>
<dbReference type="CDD" id="cd00448">
    <property type="entry name" value="YjgF_YER057c_UK114_family"/>
    <property type="match status" value="1"/>
</dbReference>
<dbReference type="InterPro" id="IPR006175">
    <property type="entry name" value="YjgF/YER057c/UK114"/>
</dbReference>
<keyword evidence="2" id="KW-1185">Reference proteome</keyword>
<dbReference type="Gene3D" id="3.30.1330.40">
    <property type="entry name" value="RutC-like"/>
    <property type="match status" value="1"/>
</dbReference>
<dbReference type="GO" id="GO:0016787">
    <property type="term" value="F:hydrolase activity"/>
    <property type="evidence" value="ECO:0007669"/>
    <property type="project" value="UniProtKB-KW"/>
</dbReference>
<dbReference type="RefSeq" id="WP_388240692.1">
    <property type="nucleotide sequence ID" value="NZ_JBHVZQ010000052.1"/>
</dbReference>
<organism evidence="1 2">
    <name type="scientific">Streptomyces marokkonensis</name>
    <dbReference type="NCBI Taxonomy" id="324855"/>
    <lineage>
        <taxon>Bacteria</taxon>
        <taxon>Bacillati</taxon>
        <taxon>Actinomycetota</taxon>
        <taxon>Actinomycetes</taxon>
        <taxon>Kitasatosporales</taxon>
        <taxon>Streptomycetaceae</taxon>
        <taxon>Streptomyces</taxon>
    </lineage>
</organism>
<evidence type="ECO:0000313" key="2">
    <source>
        <dbReference type="Proteomes" id="UP001601627"/>
    </source>
</evidence>
<comment type="caution">
    <text evidence="1">The sequence shown here is derived from an EMBL/GenBank/DDBJ whole genome shotgun (WGS) entry which is preliminary data.</text>
</comment>
<dbReference type="EMBL" id="JBHVZQ010000052">
    <property type="protein sequence ID" value="MFF1278266.1"/>
    <property type="molecule type" value="Genomic_DNA"/>
</dbReference>
<sequence>MRPTAHRARRHPDAGDNWHLAIDRRLPGSRGAPQPFPFDVEVPADWSCDRRPPAAFLRGAGHAGGSEKNIDLALAAAGTSRDHLVKETIYVVDYRSELVTTLLGPLRSNRGKPPASTLIGVQSMVLPDCLVEVDVIAHVPPA</sequence>
<keyword evidence="1" id="KW-0378">Hydrolase</keyword>
<proteinExistence type="predicted"/>
<dbReference type="SUPFAM" id="SSF55298">
    <property type="entry name" value="YjgF-like"/>
    <property type="match status" value="1"/>
</dbReference>
<dbReference type="InterPro" id="IPR035959">
    <property type="entry name" value="RutC-like_sf"/>
</dbReference>
<gene>
    <name evidence="1" type="ORF">ACFVZC_33605</name>
</gene>
<dbReference type="Proteomes" id="UP001601627">
    <property type="component" value="Unassembled WGS sequence"/>
</dbReference>
<name>A0ABW6QGB3_9ACTN</name>